<dbReference type="AlphaFoldDB" id="K9VDI6"/>
<evidence type="ECO:0000313" key="1">
    <source>
        <dbReference type="EMBL" id="AFZ06228.1"/>
    </source>
</evidence>
<dbReference type="STRING" id="179408.Osc7112_1735"/>
<keyword evidence="2" id="KW-1185">Reference proteome</keyword>
<gene>
    <name evidence="1" type="ORF">Osc7112_1735</name>
</gene>
<sequence>MKATKLEIAVLRQEALLLRGRRKEEEGRSKKKYFSKYEMVPILSLLTNCDRYCRRVGESESLRRKKFSFFLLPSSFFVTLKYGESFGRVNN</sequence>
<dbReference type="KEGG" id="oni:Osc7112_1735"/>
<name>K9VDI6_9CYAN</name>
<dbReference type="HOGENOM" id="CLU_2424094_0_0_3"/>
<accession>K9VDI6</accession>
<protein>
    <submittedName>
        <fullName evidence="1">Uncharacterized protein</fullName>
    </submittedName>
</protein>
<dbReference type="Proteomes" id="UP000010478">
    <property type="component" value="Chromosome"/>
</dbReference>
<evidence type="ECO:0000313" key="2">
    <source>
        <dbReference type="Proteomes" id="UP000010478"/>
    </source>
</evidence>
<organism evidence="1 2">
    <name type="scientific">Phormidium nigroviride PCC 7112</name>
    <dbReference type="NCBI Taxonomy" id="179408"/>
    <lineage>
        <taxon>Bacteria</taxon>
        <taxon>Bacillati</taxon>
        <taxon>Cyanobacteriota</taxon>
        <taxon>Cyanophyceae</taxon>
        <taxon>Oscillatoriophycideae</taxon>
        <taxon>Oscillatoriales</taxon>
        <taxon>Oscillatoriaceae</taxon>
        <taxon>Phormidium</taxon>
    </lineage>
</organism>
<dbReference type="EMBL" id="CP003614">
    <property type="protein sequence ID" value="AFZ06228.1"/>
    <property type="molecule type" value="Genomic_DNA"/>
</dbReference>
<reference evidence="1 2" key="1">
    <citation type="submission" date="2012-05" db="EMBL/GenBank/DDBJ databases">
        <title>Finished chromosome of genome of Oscillatoria sp. PCC 7112.</title>
        <authorList>
            <consortium name="US DOE Joint Genome Institute"/>
            <person name="Gugger M."/>
            <person name="Coursin T."/>
            <person name="Rippka R."/>
            <person name="Tandeau De Marsac N."/>
            <person name="Huntemann M."/>
            <person name="Wei C.-L."/>
            <person name="Han J."/>
            <person name="Detter J.C."/>
            <person name="Han C."/>
            <person name="Tapia R."/>
            <person name="Davenport K."/>
            <person name="Daligault H."/>
            <person name="Erkkila T."/>
            <person name="Gu W."/>
            <person name="Munk A.C.C."/>
            <person name="Teshima H."/>
            <person name="Xu Y."/>
            <person name="Chain P."/>
            <person name="Chen A."/>
            <person name="Krypides N."/>
            <person name="Mavromatis K."/>
            <person name="Markowitz V."/>
            <person name="Szeto E."/>
            <person name="Ivanova N."/>
            <person name="Mikhailova N."/>
            <person name="Ovchinnikova G."/>
            <person name="Pagani I."/>
            <person name="Pati A."/>
            <person name="Goodwin L."/>
            <person name="Peters L."/>
            <person name="Pitluck S."/>
            <person name="Woyke T."/>
            <person name="Kerfeld C."/>
        </authorList>
    </citation>
    <scope>NUCLEOTIDE SEQUENCE [LARGE SCALE GENOMIC DNA]</scope>
    <source>
        <strain evidence="1 2">PCC 7112</strain>
    </source>
</reference>
<proteinExistence type="predicted"/>